<protein>
    <submittedName>
        <fullName evidence="3">Peroxin-13</fullName>
    </submittedName>
</protein>
<name>A0A1I7WSP0_HETBA</name>
<dbReference type="Proteomes" id="UP000095283">
    <property type="component" value="Unplaced"/>
</dbReference>
<evidence type="ECO:0000313" key="3">
    <source>
        <dbReference type="WBParaSite" id="Hba_08204"/>
    </source>
</evidence>
<organism evidence="2 3">
    <name type="scientific">Heterorhabditis bacteriophora</name>
    <name type="common">Entomopathogenic nematode worm</name>
    <dbReference type="NCBI Taxonomy" id="37862"/>
    <lineage>
        <taxon>Eukaryota</taxon>
        <taxon>Metazoa</taxon>
        <taxon>Ecdysozoa</taxon>
        <taxon>Nematoda</taxon>
        <taxon>Chromadorea</taxon>
        <taxon>Rhabditida</taxon>
        <taxon>Rhabditina</taxon>
        <taxon>Rhabditomorpha</taxon>
        <taxon>Strongyloidea</taxon>
        <taxon>Heterorhabditidae</taxon>
        <taxon>Heterorhabditis</taxon>
    </lineage>
</organism>
<keyword evidence="2" id="KW-1185">Reference proteome</keyword>
<sequence length="107" mass="12121">MFPTAQFSIFSSFPQFPASQTQLQPDLSTAVQNIFREWGLQSQNIITTTVASERIEDIPNPDLEIGQFSVPKPESWPIGPDWNDIRNNWNEEKGWGGKDATPNNIMI</sequence>
<evidence type="ECO:0000313" key="2">
    <source>
        <dbReference type="Proteomes" id="UP000095283"/>
    </source>
</evidence>
<dbReference type="WBParaSite" id="Hba_08204">
    <property type="protein sequence ID" value="Hba_08204"/>
    <property type="gene ID" value="Hba_08204"/>
</dbReference>
<accession>A0A1I7WSP0</accession>
<dbReference type="AlphaFoldDB" id="A0A1I7WSP0"/>
<evidence type="ECO:0000256" key="1">
    <source>
        <dbReference type="SAM" id="MobiDB-lite"/>
    </source>
</evidence>
<proteinExistence type="predicted"/>
<reference evidence="3" key="1">
    <citation type="submission" date="2016-11" db="UniProtKB">
        <authorList>
            <consortium name="WormBaseParasite"/>
        </authorList>
    </citation>
    <scope>IDENTIFICATION</scope>
</reference>
<feature type="region of interest" description="Disordered" evidence="1">
    <location>
        <begin position="65"/>
        <end position="84"/>
    </location>
</feature>